<accession>A0A8S1E096</accession>
<dbReference type="GO" id="GO:0000175">
    <property type="term" value="F:3'-5'-RNA exonuclease activity"/>
    <property type="evidence" value="ECO:0007669"/>
    <property type="project" value="TreeGrafter"/>
</dbReference>
<keyword evidence="4" id="KW-1185">Reference proteome</keyword>
<organism evidence="3 4">
    <name type="scientific">Cloeon dipterum</name>
    <dbReference type="NCBI Taxonomy" id="197152"/>
    <lineage>
        <taxon>Eukaryota</taxon>
        <taxon>Metazoa</taxon>
        <taxon>Ecdysozoa</taxon>
        <taxon>Arthropoda</taxon>
        <taxon>Hexapoda</taxon>
        <taxon>Insecta</taxon>
        <taxon>Pterygota</taxon>
        <taxon>Palaeoptera</taxon>
        <taxon>Ephemeroptera</taxon>
        <taxon>Pisciforma</taxon>
        <taxon>Baetidae</taxon>
        <taxon>Cloeon</taxon>
    </lineage>
</organism>
<dbReference type="InterPro" id="IPR036397">
    <property type="entry name" value="RNaseH_sf"/>
</dbReference>
<dbReference type="EMBL" id="CADEPI010000477">
    <property type="protein sequence ID" value="CAB3386362.1"/>
    <property type="molecule type" value="Genomic_DNA"/>
</dbReference>
<dbReference type="GO" id="GO:0005783">
    <property type="term" value="C:endoplasmic reticulum"/>
    <property type="evidence" value="ECO:0007669"/>
    <property type="project" value="TreeGrafter"/>
</dbReference>
<dbReference type="AlphaFoldDB" id="A0A8S1E096"/>
<feature type="compositionally biased region" description="Basic and acidic residues" evidence="2">
    <location>
        <begin position="17"/>
        <end position="27"/>
    </location>
</feature>
<dbReference type="InterPro" id="IPR012337">
    <property type="entry name" value="RNaseH-like_sf"/>
</dbReference>
<dbReference type="GO" id="GO:0003723">
    <property type="term" value="F:RNA binding"/>
    <property type="evidence" value="ECO:0007669"/>
    <property type="project" value="TreeGrafter"/>
</dbReference>
<dbReference type="PANTHER" id="PTHR15092">
    <property type="entry name" value="POLY A -SPECIFIC RIBONUCLEASE/TARGET OF EGR1, MEMBER 1"/>
    <property type="match status" value="1"/>
</dbReference>
<dbReference type="PANTHER" id="PTHR15092:SF22">
    <property type="entry name" value="POLY(A)-SPECIFIC RIBONUCLEASE PNLDC1"/>
    <property type="match status" value="1"/>
</dbReference>
<dbReference type="GO" id="GO:1990432">
    <property type="term" value="P:siRNA 3'-end processing"/>
    <property type="evidence" value="ECO:0007669"/>
    <property type="project" value="TreeGrafter"/>
</dbReference>
<protein>
    <submittedName>
        <fullName evidence="3">Uncharacterized protein</fullName>
    </submittedName>
</protein>
<dbReference type="Proteomes" id="UP000494165">
    <property type="component" value="Unassembled WGS sequence"/>
</dbReference>
<dbReference type="Pfam" id="PF12796">
    <property type="entry name" value="Ank_2"/>
    <property type="match status" value="1"/>
</dbReference>
<dbReference type="Pfam" id="PF04857">
    <property type="entry name" value="CAF1"/>
    <property type="match status" value="1"/>
</dbReference>
<dbReference type="SUPFAM" id="SSF53098">
    <property type="entry name" value="Ribonuclease H-like"/>
    <property type="match status" value="1"/>
</dbReference>
<evidence type="ECO:0000313" key="4">
    <source>
        <dbReference type="Proteomes" id="UP000494165"/>
    </source>
</evidence>
<evidence type="ECO:0000256" key="1">
    <source>
        <dbReference type="ARBA" id="ARBA00008372"/>
    </source>
</evidence>
<proteinExistence type="inferred from homology"/>
<dbReference type="InterPro" id="IPR036770">
    <property type="entry name" value="Ankyrin_rpt-contain_sf"/>
</dbReference>
<dbReference type="OrthoDB" id="414075at2759"/>
<dbReference type="SUPFAM" id="SSF48403">
    <property type="entry name" value="Ankyrin repeat"/>
    <property type="match status" value="1"/>
</dbReference>
<dbReference type="SMART" id="SM00248">
    <property type="entry name" value="ANK"/>
    <property type="match status" value="6"/>
</dbReference>
<dbReference type="Gene3D" id="1.25.40.20">
    <property type="entry name" value="Ankyrin repeat-containing domain"/>
    <property type="match status" value="2"/>
</dbReference>
<evidence type="ECO:0000256" key="2">
    <source>
        <dbReference type="SAM" id="MobiDB-lite"/>
    </source>
</evidence>
<comment type="caution">
    <text evidence="3">The sequence shown here is derived from an EMBL/GenBank/DDBJ whole genome shotgun (WGS) entry which is preliminary data.</text>
</comment>
<dbReference type="InterPro" id="IPR002110">
    <property type="entry name" value="Ankyrin_rpt"/>
</dbReference>
<reference evidence="3 4" key="1">
    <citation type="submission" date="2020-04" db="EMBL/GenBank/DDBJ databases">
        <authorList>
            <person name="Alioto T."/>
            <person name="Alioto T."/>
            <person name="Gomez Garrido J."/>
        </authorList>
    </citation>
    <scope>NUCLEOTIDE SEQUENCE [LARGE SCALE GENOMIC DNA]</scope>
</reference>
<dbReference type="GO" id="GO:1990431">
    <property type="term" value="P:priRNA 3'-end processing"/>
    <property type="evidence" value="ECO:0007669"/>
    <property type="project" value="TreeGrafter"/>
</dbReference>
<evidence type="ECO:0000313" key="3">
    <source>
        <dbReference type="EMBL" id="CAB3386362.1"/>
    </source>
</evidence>
<dbReference type="GO" id="GO:0000289">
    <property type="term" value="P:nuclear-transcribed mRNA poly(A) tail shortening"/>
    <property type="evidence" value="ECO:0007669"/>
    <property type="project" value="TreeGrafter"/>
</dbReference>
<feature type="region of interest" description="Disordered" evidence="2">
    <location>
        <begin position="1"/>
        <end position="27"/>
    </location>
</feature>
<comment type="similarity">
    <text evidence="1">Belongs to the CAF1 family.</text>
</comment>
<dbReference type="InterPro" id="IPR051181">
    <property type="entry name" value="CAF1_poly(A)_ribonucleases"/>
</dbReference>
<dbReference type="InterPro" id="IPR006941">
    <property type="entry name" value="RNase_CAF1"/>
</dbReference>
<sequence length="889" mass="100709">MESITAGSPVKYSLKRPRSESSSVEHDSDLSKKKYNWRVMDYGNKATALHYVATNLEYGEPVAEFLIRMGMRCDAEDFDGLTPLDYALRAKNLGVAKILFKRLNQSDRNLCSLLNYCVKKNQIDWAKTVLECDESAAITGETLMIAFRYADWPMCEWLFKLYKDNADVKTVKDLEGKILHLAAANSNAATIIPKLVDYRSNVNKYVCGKTPLTIALGCQNIGAAEALVKLGADLEQKIEGYNLLQICTINNLFKSMKYLYEKDATQAKEVADNNGETILMTAAMFGSTGMCRWLCYNGEDWRAVNDLHLTTLAHYAAFNTTSGVDIMTFIHETLKNSVFHSRIMAVEVVAENWPAMLGRMENALQDAIFVAIDNEFSGLNDTGLEDISLFDSFEQRYLKLRGHIREFCVVQVGVSIFRKDAESGGYTSQVFSIYLFPSTNGGNDVQIRFQASSIEFLTRYNFDFNKMMHHGVNFVSLEQAEKLKQAIRKQHPYVQQQKQLLSVDLLESYRRVCSDVMAWAADAKDREETIFQIPDGLCPYLLQWDVRAGIPDIWARLHGNSLVVSKVGEKMRKELEDAHRAKEEAEAFDKLIGFTKFFSLLIEQKIPLVGHNVMLDMMHMFQQLIEPLPESYWTYKQKLLKHFPVIFDTKLMSLEIKQKIDINDVWNSDLQRLYNYLHDSRCANFAPGSPEVSIQEPEPGSGDGACILQAHFHDAGWDSFCTGYVFIKLAHISAVFDEAVKSEDKIAQFDLSWDDLMSAVQPLRNKVHIVMAKTNYIVLDGPDPDANWNNIVFLQAKGKEDLRFENLEQLFLQFGSVDIKMVDSKRALLANPTPECLKEVLKFCKTQQSWLRASRFSPLKHTDAGRSAMWAAAFASLAGGSLLVISAFC</sequence>
<name>A0A8S1E096_9INSE</name>
<dbReference type="GO" id="GO:0005634">
    <property type="term" value="C:nucleus"/>
    <property type="evidence" value="ECO:0007669"/>
    <property type="project" value="TreeGrafter"/>
</dbReference>
<gene>
    <name evidence="3" type="ORF">CLODIP_2_CD02718</name>
</gene>
<dbReference type="Gene3D" id="3.30.420.10">
    <property type="entry name" value="Ribonuclease H-like superfamily/Ribonuclease H"/>
    <property type="match status" value="2"/>
</dbReference>